<comment type="caution">
    <text evidence="2">The sequence shown here is derived from an EMBL/GenBank/DDBJ whole genome shotgun (WGS) entry which is preliminary data.</text>
</comment>
<dbReference type="SUPFAM" id="SSF49764">
    <property type="entry name" value="HSP20-like chaperones"/>
    <property type="match status" value="1"/>
</dbReference>
<dbReference type="AlphaFoldDB" id="A0ABC8JB96"/>
<proteinExistence type="predicted"/>
<evidence type="ECO:0000256" key="1">
    <source>
        <dbReference type="SAM" id="MobiDB-lite"/>
    </source>
</evidence>
<dbReference type="InterPro" id="IPR044656">
    <property type="entry name" value="HSP14.7/HSP23.5/HSP23.6-like"/>
</dbReference>
<accession>A0ABC8JB96</accession>
<keyword evidence="3" id="KW-1185">Reference proteome</keyword>
<feature type="compositionally biased region" description="Polar residues" evidence="1">
    <location>
        <begin position="1"/>
        <end position="10"/>
    </location>
</feature>
<evidence type="ECO:0000313" key="2">
    <source>
        <dbReference type="EMBL" id="CAH8311887.1"/>
    </source>
</evidence>
<gene>
    <name evidence="2" type="ORF">ERUC_LOCUS6070</name>
</gene>
<dbReference type="Proteomes" id="UP001642260">
    <property type="component" value="Unassembled WGS sequence"/>
</dbReference>
<dbReference type="PANTHER" id="PTHR46991">
    <property type="entry name" value="23.5 KDA HEAT SHOCK PROTEIN, MITOCHONDRIAL"/>
    <property type="match status" value="1"/>
</dbReference>
<dbReference type="EMBL" id="CAKOAT010074043">
    <property type="protein sequence ID" value="CAH8311887.1"/>
    <property type="molecule type" value="Genomic_DNA"/>
</dbReference>
<sequence length="156" mass="17408">MTAKTASFQARRSKAGKSGGGLGYSHEDWPKHFPPIPRNQFQKTGNQTVYEVKETKTARVTRIDTPGSTVSSLIYWIDGKNLHFFTDEPDRPECSYEGRKYGGTLVFDPVAYEMEKARAKLVNGVLWVTVPKIKGVNAMTITLDQVLNVITGRDVV</sequence>
<name>A0ABC8JB96_ERUVS</name>
<protein>
    <submittedName>
        <fullName evidence="2">Uncharacterized protein</fullName>
    </submittedName>
</protein>
<evidence type="ECO:0000313" key="3">
    <source>
        <dbReference type="Proteomes" id="UP001642260"/>
    </source>
</evidence>
<organism evidence="2 3">
    <name type="scientific">Eruca vesicaria subsp. sativa</name>
    <name type="common">Garden rocket</name>
    <name type="synonym">Eruca sativa</name>
    <dbReference type="NCBI Taxonomy" id="29727"/>
    <lineage>
        <taxon>Eukaryota</taxon>
        <taxon>Viridiplantae</taxon>
        <taxon>Streptophyta</taxon>
        <taxon>Embryophyta</taxon>
        <taxon>Tracheophyta</taxon>
        <taxon>Spermatophyta</taxon>
        <taxon>Magnoliopsida</taxon>
        <taxon>eudicotyledons</taxon>
        <taxon>Gunneridae</taxon>
        <taxon>Pentapetalae</taxon>
        <taxon>rosids</taxon>
        <taxon>malvids</taxon>
        <taxon>Brassicales</taxon>
        <taxon>Brassicaceae</taxon>
        <taxon>Brassiceae</taxon>
        <taxon>Eruca</taxon>
    </lineage>
</organism>
<reference evidence="2 3" key="1">
    <citation type="submission" date="2022-03" db="EMBL/GenBank/DDBJ databases">
        <authorList>
            <person name="Macdonald S."/>
            <person name="Ahmed S."/>
            <person name="Newling K."/>
        </authorList>
    </citation>
    <scope>NUCLEOTIDE SEQUENCE [LARGE SCALE GENOMIC DNA]</scope>
</reference>
<dbReference type="Gene3D" id="2.60.40.790">
    <property type="match status" value="1"/>
</dbReference>
<feature type="region of interest" description="Disordered" evidence="1">
    <location>
        <begin position="1"/>
        <end position="24"/>
    </location>
</feature>
<dbReference type="CDD" id="cd06464">
    <property type="entry name" value="ACD_sHsps-like"/>
    <property type="match status" value="1"/>
</dbReference>
<dbReference type="PANTHER" id="PTHR46991:SF13">
    <property type="entry name" value="SHSP DOMAIN-CONTAINING PROTEIN"/>
    <property type="match status" value="1"/>
</dbReference>
<dbReference type="InterPro" id="IPR008978">
    <property type="entry name" value="HSP20-like_chaperone"/>
</dbReference>